<dbReference type="GO" id="GO:0005524">
    <property type="term" value="F:ATP binding"/>
    <property type="evidence" value="ECO:0007669"/>
    <property type="project" value="UniProtKB-KW"/>
</dbReference>
<dbReference type="PROSITE" id="PS00108">
    <property type="entry name" value="PROTEIN_KINASE_ST"/>
    <property type="match status" value="1"/>
</dbReference>
<evidence type="ECO:0000256" key="5">
    <source>
        <dbReference type="ARBA" id="ARBA00037982"/>
    </source>
</evidence>
<dbReference type="SUPFAM" id="SSF56112">
    <property type="entry name" value="Protein kinase-like (PK-like)"/>
    <property type="match status" value="1"/>
</dbReference>
<gene>
    <name evidence="7" type="ORF">ONB1V03_LOCUS16941</name>
</gene>
<protein>
    <recommendedName>
        <fullName evidence="6">Protein kinase domain-containing protein</fullName>
    </recommendedName>
</protein>
<dbReference type="PROSITE" id="PS50011">
    <property type="entry name" value="PROTEIN_KINASE_DOM"/>
    <property type="match status" value="1"/>
</dbReference>
<evidence type="ECO:0000256" key="1">
    <source>
        <dbReference type="ARBA" id="ARBA00022679"/>
    </source>
</evidence>
<dbReference type="InterPro" id="IPR011009">
    <property type="entry name" value="Kinase-like_dom_sf"/>
</dbReference>
<evidence type="ECO:0000256" key="2">
    <source>
        <dbReference type="ARBA" id="ARBA00022741"/>
    </source>
</evidence>
<dbReference type="GO" id="GO:0005737">
    <property type="term" value="C:cytoplasm"/>
    <property type="evidence" value="ECO:0007669"/>
    <property type="project" value="TreeGrafter"/>
</dbReference>
<dbReference type="InterPro" id="IPR050339">
    <property type="entry name" value="CC_SR_Kinase"/>
</dbReference>
<evidence type="ECO:0000259" key="6">
    <source>
        <dbReference type="PROSITE" id="PS50011"/>
    </source>
</evidence>
<feature type="domain" description="Protein kinase" evidence="6">
    <location>
        <begin position="1"/>
        <end position="120"/>
    </location>
</feature>
<keyword evidence="2" id="KW-0547">Nucleotide-binding</keyword>
<dbReference type="EMBL" id="OC934857">
    <property type="protein sequence ID" value="CAD7660371.1"/>
    <property type="molecule type" value="Genomic_DNA"/>
</dbReference>
<dbReference type="EMBL" id="CAJPVJ010020032">
    <property type="protein sequence ID" value="CAG2177509.1"/>
    <property type="molecule type" value="Genomic_DNA"/>
</dbReference>
<organism evidence="7">
    <name type="scientific">Oppiella nova</name>
    <dbReference type="NCBI Taxonomy" id="334625"/>
    <lineage>
        <taxon>Eukaryota</taxon>
        <taxon>Metazoa</taxon>
        <taxon>Ecdysozoa</taxon>
        <taxon>Arthropoda</taxon>
        <taxon>Chelicerata</taxon>
        <taxon>Arachnida</taxon>
        <taxon>Acari</taxon>
        <taxon>Acariformes</taxon>
        <taxon>Sarcoptiformes</taxon>
        <taxon>Oribatida</taxon>
        <taxon>Brachypylina</taxon>
        <taxon>Oppioidea</taxon>
        <taxon>Oppiidae</taxon>
        <taxon>Oppiella</taxon>
    </lineage>
</organism>
<dbReference type="InterPro" id="IPR000719">
    <property type="entry name" value="Prot_kinase_dom"/>
</dbReference>
<sequence length="120" mass="13771">MELCSESLRNILKHKPKEFGRQSGESMNCYESFTETSNSTIRRINELLRIIHRDLKPHNILIDRNGRNGRFVKLCDFGLATLHDKSKHTSDVGTIGFIAPEVVEGLKYNNKCDFTTVFVK</sequence>
<comment type="similarity">
    <text evidence="5">Belongs to the protein kinase superfamily. Ser/Thr protein kinase family. GCN2 subfamily.</text>
</comment>
<dbReference type="InterPro" id="IPR008271">
    <property type="entry name" value="Ser/Thr_kinase_AS"/>
</dbReference>
<reference evidence="7" key="1">
    <citation type="submission" date="2020-11" db="EMBL/GenBank/DDBJ databases">
        <authorList>
            <person name="Tran Van P."/>
        </authorList>
    </citation>
    <scope>NUCLEOTIDE SEQUENCE</scope>
</reference>
<accession>A0A7R9MI36</accession>
<dbReference type="PANTHER" id="PTHR11042">
    <property type="entry name" value="EUKARYOTIC TRANSLATION INITIATION FACTOR 2-ALPHA KINASE EIF2-ALPHA KINASE -RELATED"/>
    <property type="match status" value="1"/>
</dbReference>
<evidence type="ECO:0000256" key="4">
    <source>
        <dbReference type="ARBA" id="ARBA00022840"/>
    </source>
</evidence>
<keyword evidence="8" id="KW-1185">Reference proteome</keyword>
<dbReference type="Proteomes" id="UP000728032">
    <property type="component" value="Unassembled WGS sequence"/>
</dbReference>
<keyword evidence="4" id="KW-0067">ATP-binding</keyword>
<keyword evidence="1" id="KW-0808">Transferase</keyword>
<keyword evidence="3" id="KW-0418">Kinase</keyword>
<dbReference type="AlphaFoldDB" id="A0A7R9MI36"/>
<evidence type="ECO:0000313" key="7">
    <source>
        <dbReference type="EMBL" id="CAD7660371.1"/>
    </source>
</evidence>
<dbReference type="PANTHER" id="PTHR11042:SF91">
    <property type="entry name" value="EUKARYOTIC TRANSLATION INITIATION FACTOR 2-ALPHA KINASE"/>
    <property type="match status" value="1"/>
</dbReference>
<dbReference type="GO" id="GO:0004694">
    <property type="term" value="F:eukaryotic translation initiation factor 2alpha kinase activity"/>
    <property type="evidence" value="ECO:0007669"/>
    <property type="project" value="TreeGrafter"/>
</dbReference>
<dbReference type="GO" id="GO:0005634">
    <property type="term" value="C:nucleus"/>
    <property type="evidence" value="ECO:0007669"/>
    <property type="project" value="TreeGrafter"/>
</dbReference>
<evidence type="ECO:0000256" key="3">
    <source>
        <dbReference type="ARBA" id="ARBA00022777"/>
    </source>
</evidence>
<dbReference type="Pfam" id="PF00069">
    <property type="entry name" value="Pkinase"/>
    <property type="match status" value="1"/>
</dbReference>
<dbReference type="Gene3D" id="1.10.510.10">
    <property type="entry name" value="Transferase(Phosphotransferase) domain 1"/>
    <property type="match status" value="1"/>
</dbReference>
<proteinExistence type="inferred from homology"/>
<name>A0A7R9MI36_9ACAR</name>
<dbReference type="OrthoDB" id="504170at2759"/>
<evidence type="ECO:0000313" key="8">
    <source>
        <dbReference type="Proteomes" id="UP000728032"/>
    </source>
</evidence>